<evidence type="ECO:0000259" key="2">
    <source>
        <dbReference type="PROSITE" id="PS50206"/>
    </source>
</evidence>
<dbReference type="EMBL" id="RAXT01000008">
    <property type="protein sequence ID" value="RKG38939.1"/>
    <property type="molecule type" value="Genomic_DNA"/>
</dbReference>
<dbReference type="AlphaFoldDB" id="A0A3A8EXU6"/>
<dbReference type="InterPro" id="IPR036873">
    <property type="entry name" value="Rhodanese-like_dom_sf"/>
</dbReference>
<protein>
    <submittedName>
        <fullName evidence="3">Sulfurtransferase</fullName>
    </submittedName>
</protein>
<keyword evidence="4" id="KW-1185">Reference proteome</keyword>
<sequence length="282" mass="31869">MTATDFNFGLLVEAEQIVPFLGHESLRIVDLSRSSVYEQLHIPHAIHLKPQLLVRQEEQASGLLPDEAGLNALIEYLNISPNHHVVVYDDEGGAWAGRLIWNLHCLGFKNVSLLNGGIHAWLGAGYPTSSEVEDLAKVESLVQVNLDNIEQYRIEYSQLLEKVNQQSTQLWDCRTDDEYTGQRLAARRGGHIPNAIHFEWSSAINRQNHLKLHPLERTQQRLEQLGFQLDQPVVVYCQSHHRSGLAYIVGRLLGWNIQAYDGAWSEWGNRLDSPITTGESPA</sequence>
<evidence type="ECO:0000256" key="1">
    <source>
        <dbReference type="ARBA" id="ARBA00022737"/>
    </source>
</evidence>
<dbReference type="PANTHER" id="PTHR43855">
    <property type="entry name" value="THIOSULFATE SULFURTRANSFERASE"/>
    <property type="match status" value="1"/>
</dbReference>
<dbReference type="Gene3D" id="3.40.250.10">
    <property type="entry name" value="Rhodanese-like domain"/>
    <property type="match status" value="2"/>
</dbReference>
<dbReference type="InterPro" id="IPR001763">
    <property type="entry name" value="Rhodanese-like_dom"/>
</dbReference>
<dbReference type="PROSITE" id="PS50206">
    <property type="entry name" value="RHODANESE_3"/>
    <property type="match status" value="2"/>
</dbReference>
<dbReference type="OrthoDB" id="9781034at2"/>
<dbReference type="SUPFAM" id="SSF52821">
    <property type="entry name" value="Rhodanese/Cell cycle control phosphatase"/>
    <property type="match status" value="2"/>
</dbReference>
<dbReference type="GO" id="GO:0016740">
    <property type="term" value="F:transferase activity"/>
    <property type="evidence" value="ECO:0007669"/>
    <property type="project" value="UniProtKB-KW"/>
</dbReference>
<accession>A0A3A8EXU6</accession>
<feature type="domain" description="Rhodanese" evidence="2">
    <location>
        <begin position="22"/>
        <end position="130"/>
    </location>
</feature>
<dbReference type="CDD" id="cd01448">
    <property type="entry name" value="TST_Repeat_1"/>
    <property type="match status" value="1"/>
</dbReference>
<organism evidence="3 4">
    <name type="scientific">Acinetobacter rongchengensis</name>
    <dbReference type="NCBI Taxonomy" id="2419601"/>
    <lineage>
        <taxon>Bacteria</taxon>
        <taxon>Pseudomonadati</taxon>
        <taxon>Pseudomonadota</taxon>
        <taxon>Gammaproteobacteria</taxon>
        <taxon>Moraxellales</taxon>
        <taxon>Moraxellaceae</taxon>
        <taxon>Acinetobacter</taxon>
    </lineage>
</organism>
<feature type="domain" description="Rhodanese" evidence="2">
    <location>
        <begin position="164"/>
        <end position="276"/>
    </location>
</feature>
<dbReference type="RefSeq" id="WP_120383523.1">
    <property type="nucleotide sequence ID" value="NZ_RAXT01000008.1"/>
</dbReference>
<proteinExistence type="predicted"/>
<dbReference type="Proteomes" id="UP000280405">
    <property type="component" value="Unassembled WGS sequence"/>
</dbReference>
<dbReference type="PANTHER" id="PTHR43855:SF1">
    <property type="entry name" value="THIOSULFATE SULFURTRANSFERASE"/>
    <property type="match status" value="1"/>
</dbReference>
<comment type="caution">
    <text evidence="3">The sequence shown here is derived from an EMBL/GenBank/DDBJ whole genome shotgun (WGS) entry which is preliminary data.</text>
</comment>
<evidence type="ECO:0000313" key="3">
    <source>
        <dbReference type="EMBL" id="RKG38939.1"/>
    </source>
</evidence>
<dbReference type="CDD" id="cd01449">
    <property type="entry name" value="TST_Repeat_2"/>
    <property type="match status" value="1"/>
</dbReference>
<gene>
    <name evidence="3" type="ORF">D7V20_06625</name>
</gene>
<dbReference type="InterPro" id="IPR051126">
    <property type="entry name" value="Thiosulfate_sulfurtransferase"/>
</dbReference>
<keyword evidence="3" id="KW-0808">Transferase</keyword>
<dbReference type="Pfam" id="PF00581">
    <property type="entry name" value="Rhodanese"/>
    <property type="match status" value="2"/>
</dbReference>
<reference evidence="3 4" key="1">
    <citation type="submission" date="2018-09" db="EMBL/GenBank/DDBJ databases">
        <title>The draft genome of Acinetobacter spp. strains.</title>
        <authorList>
            <person name="Qin J."/>
            <person name="Feng Y."/>
            <person name="Zong Z."/>
        </authorList>
    </citation>
    <scope>NUCLEOTIDE SEQUENCE [LARGE SCALE GENOMIC DNA]</scope>
    <source>
        <strain evidence="3 4">WCHAc060115</strain>
    </source>
</reference>
<name>A0A3A8EXU6_9GAMM</name>
<evidence type="ECO:0000313" key="4">
    <source>
        <dbReference type="Proteomes" id="UP000280405"/>
    </source>
</evidence>
<dbReference type="SMART" id="SM00450">
    <property type="entry name" value="RHOD"/>
    <property type="match status" value="2"/>
</dbReference>
<keyword evidence="1" id="KW-0677">Repeat</keyword>